<proteinExistence type="predicted"/>
<keyword evidence="4 5" id="KW-0472">Membrane</keyword>
<evidence type="ECO:0000313" key="7">
    <source>
        <dbReference type="Proteomes" id="UP000183898"/>
    </source>
</evidence>
<dbReference type="PIRSF" id="PIRSF017854">
    <property type="entry name" value="T4SS_TrbD"/>
    <property type="match status" value="1"/>
</dbReference>
<feature type="transmembrane region" description="Helical" evidence="5">
    <location>
        <begin position="43"/>
        <end position="60"/>
    </location>
</feature>
<keyword evidence="3 5" id="KW-1133">Transmembrane helix</keyword>
<dbReference type="InterPro" id="IPR007792">
    <property type="entry name" value="T4SS_VirB3/TrbD/AvhB"/>
</dbReference>
<evidence type="ECO:0000313" key="6">
    <source>
        <dbReference type="EMBL" id="SEO18701.1"/>
    </source>
</evidence>
<name>A0A1H8MMN8_9PROT</name>
<organism evidence="6 7">
    <name type="scientific">Nitrosospira multiformis</name>
    <dbReference type="NCBI Taxonomy" id="1231"/>
    <lineage>
        <taxon>Bacteria</taxon>
        <taxon>Pseudomonadati</taxon>
        <taxon>Pseudomonadota</taxon>
        <taxon>Betaproteobacteria</taxon>
        <taxon>Nitrosomonadales</taxon>
        <taxon>Nitrosomonadaceae</taxon>
        <taxon>Nitrosospira</taxon>
    </lineage>
</organism>
<evidence type="ECO:0000256" key="1">
    <source>
        <dbReference type="ARBA" id="ARBA00004370"/>
    </source>
</evidence>
<dbReference type="EMBL" id="FOCT01000013">
    <property type="protein sequence ID" value="SEO18701.1"/>
    <property type="molecule type" value="Genomic_DNA"/>
</dbReference>
<evidence type="ECO:0000256" key="2">
    <source>
        <dbReference type="ARBA" id="ARBA00022692"/>
    </source>
</evidence>
<dbReference type="NCBIfam" id="NF010395">
    <property type="entry name" value="PRK13823.1"/>
    <property type="match status" value="1"/>
</dbReference>
<dbReference type="Proteomes" id="UP000183898">
    <property type="component" value="Unassembled WGS sequence"/>
</dbReference>
<sequence>MALRRIPIRRIGHRHNLLLGGDRVCVAMLGIVCSALIFNAQELRAAIVGVAFWVVGLYLLRLMAKHDPRMILVWWRSRSYKAYYPPRATPFRENTNSQEWHYR</sequence>
<gene>
    <name evidence="6" type="ORF">SAMN05216404_11343</name>
</gene>
<dbReference type="RefSeq" id="WP_074748466.1">
    <property type="nucleotide sequence ID" value="NZ_FOCT01000013.1"/>
</dbReference>
<evidence type="ECO:0000256" key="5">
    <source>
        <dbReference type="SAM" id="Phobius"/>
    </source>
</evidence>
<dbReference type="GO" id="GO:0016020">
    <property type="term" value="C:membrane"/>
    <property type="evidence" value="ECO:0007669"/>
    <property type="project" value="UniProtKB-SubCell"/>
</dbReference>
<reference evidence="6 7" key="1">
    <citation type="submission" date="2016-10" db="EMBL/GenBank/DDBJ databases">
        <authorList>
            <person name="de Groot N.N."/>
        </authorList>
    </citation>
    <scope>NUCLEOTIDE SEQUENCE [LARGE SCALE GENOMIC DNA]</scope>
    <source>
        <strain evidence="6 7">Nl18</strain>
    </source>
</reference>
<dbReference type="InterPro" id="IPR016704">
    <property type="entry name" value="Conjugal_tfr_TrbD"/>
</dbReference>
<comment type="subcellular location">
    <subcellularLocation>
        <location evidence="1">Membrane</location>
    </subcellularLocation>
</comment>
<protein>
    <submittedName>
        <fullName evidence="6">Type IV secretion system protein VirB3</fullName>
    </submittedName>
</protein>
<accession>A0A1H8MMN8</accession>
<evidence type="ECO:0000256" key="4">
    <source>
        <dbReference type="ARBA" id="ARBA00023136"/>
    </source>
</evidence>
<feature type="transmembrane region" description="Helical" evidence="5">
    <location>
        <begin position="20"/>
        <end position="37"/>
    </location>
</feature>
<dbReference type="AlphaFoldDB" id="A0A1H8MMN8"/>
<dbReference type="Pfam" id="PF05101">
    <property type="entry name" value="VirB3"/>
    <property type="match status" value="1"/>
</dbReference>
<evidence type="ECO:0000256" key="3">
    <source>
        <dbReference type="ARBA" id="ARBA00022989"/>
    </source>
</evidence>
<keyword evidence="2 5" id="KW-0812">Transmembrane</keyword>